<organism evidence="2 3">
    <name type="scientific">Oryzias melastigma</name>
    <name type="common">Marine medaka</name>
    <dbReference type="NCBI Taxonomy" id="30732"/>
    <lineage>
        <taxon>Eukaryota</taxon>
        <taxon>Metazoa</taxon>
        <taxon>Chordata</taxon>
        <taxon>Craniata</taxon>
        <taxon>Vertebrata</taxon>
        <taxon>Euteleostomi</taxon>
        <taxon>Actinopterygii</taxon>
        <taxon>Neopterygii</taxon>
        <taxon>Teleostei</taxon>
        <taxon>Neoteleostei</taxon>
        <taxon>Acanthomorphata</taxon>
        <taxon>Ovalentaria</taxon>
        <taxon>Atherinomorphae</taxon>
        <taxon>Beloniformes</taxon>
        <taxon>Adrianichthyidae</taxon>
        <taxon>Oryziinae</taxon>
        <taxon>Oryzias</taxon>
    </lineage>
</organism>
<keyword evidence="3" id="KW-1185">Reference proteome</keyword>
<dbReference type="AlphaFoldDB" id="A0A3B3B3I9"/>
<feature type="region of interest" description="Disordered" evidence="1">
    <location>
        <begin position="1"/>
        <end position="20"/>
    </location>
</feature>
<protein>
    <submittedName>
        <fullName evidence="2">Uncharacterized protein</fullName>
    </submittedName>
</protein>
<evidence type="ECO:0000256" key="1">
    <source>
        <dbReference type="SAM" id="MobiDB-lite"/>
    </source>
</evidence>
<evidence type="ECO:0000313" key="2">
    <source>
        <dbReference type="Ensembl" id="ENSOMEP00000000141.1"/>
    </source>
</evidence>
<reference evidence="2" key="2">
    <citation type="submission" date="2025-09" db="UniProtKB">
        <authorList>
            <consortium name="Ensembl"/>
        </authorList>
    </citation>
    <scope>IDENTIFICATION</scope>
</reference>
<name>A0A3B3B3I9_ORYME</name>
<feature type="compositionally biased region" description="Low complexity" evidence="1">
    <location>
        <begin position="1"/>
        <end position="14"/>
    </location>
</feature>
<dbReference type="Proteomes" id="UP000261560">
    <property type="component" value="Unplaced"/>
</dbReference>
<dbReference type="Ensembl" id="ENSOMET00000016345.1">
    <property type="protein sequence ID" value="ENSOMEP00000000141.1"/>
    <property type="gene ID" value="ENSOMEG00000023881.1"/>
</dbReference>
<feature type="region of interest" description="Disordered" evidence="1">
    <location>
        <begin position="33"/>
        <end position="55"/>
    </location>
</feature>
<proteinExistence type="predicted"/>
<dbReference type="PaxDb" id="30732-ENSOMEP00000000141"/>
<reference evidence="2" key="1">
    <citation type="submission" date="2025-08" db="UniProtKB">
        <authorList>
            <consortium name="Ensembl"/>
        </authorList>
    </citation>
    <scope>IDENTIFICATION</scope>
</reference>
<sequence length="113" mass="12352">MQRGSSSSEIHPSSGATLPPFPIIHLFALSPKPASKQKERNGRWPTIPPSTPLGATDLPLGVDPVCKLLEKELFLTWLSAEQLVLSKILDKCQISLKNKRGENKLRVAKTASL</sequence>
<accession>A0A3B3B3I9</accession>
<evidence type="ECO:0000313" key="3">
    <source>
        <dbReference type="Proteomes" id="UP000261560"/>
    </source>
</evidence>